<sequence length="93" mass="9861">MRQHWECDQAGVFWEKRHADGPPHQGPSHHSMGGTEPTLPGSQGRPSLQSGIASKKKEAQSIPSSPAVTGVSGVALQNEKQRADSLKMGPPIA</sequence>
<evidence type="ECO:0000313" key="3">
    <source>
        <dbReference type="Proteomes" id="UP001221898"/>
    </source>
</evidence>
<keyword evidence="3" id="KW-1185">Reference proteome</keyword>
<proteinExistence type="predicted"/>
<organism evidence="2 3">
    <name type="scientific">Aldrovandia affinis</name>
    <dbReference type="NCBI Taxonomy" id="143900"/>
    <lineage>
        <taxon>Eukaryota</taxon>
        <taxon>Metazoa</taxon>
        <taxon>Chordata</taxon>
        <taxon>Craniata</taxon>
        <taxon>Vertebrata</taxon>
        <taxon>Euteleostomi</taxon>
        <taxon>Actinopterygii</taxon>
        <taxon>Neopterygii</taxon>
        <taxon>Teleostei</taxon>
        <taxon>Notacanthiformes</taxon>
        <taxon>Halosauridae</taxon>
        <taxon>Aldrovandia</taxon>
    </lineage>
</organism>
<feature type="region of interest" description="Disordered" evidence="1">
    <location>
        <begin position="1"/>
        <end position="93"/>
    </location>
</feature>
<reference evidence="2" key="1">
    <citation type="journal article" date="2023" name="Science">
        <title>Genome structures resolve the early diversification of teleost fishes.</title>
        <authorList>
            <person name="Parey E."/>
            <person name="Louis A."/>
            <person name="Montfort J."/>
            <person name="Bouchez O."/>
            <person name="Roques C."/>
            <person name="Iampietro C."/>
            <person name="Lluch J."/>
            <person name="Castinel A."/>
            <person name="Donnadieu C."/>
            <person name="Desvignes T."/>
            <person name="Floi Bucao C."/>
            <person name="Jouanno E."/>
            <person name="Wen M."/>
            <person name="Mejri S."/>
            <person name="Dirks R."/>
            <person name="Jansen H."/>
            <person name="Henkel C."/>
            <person name="Chen W.J."/>
            <person name="Zahm M."/>
            <person name="Cabau C."/>
            <person name="Klopp C."/>
            <person name="Thompson A.W."/>
            <person name="Robinson-Rechavi M."/>
            <person name="Braasch I."/>
            <person name="Lecointre G."/>
            <person name="Bobe J."/>
            <person name="Postlethwait J.H."/>
            <person name="Berthelot C."/>
            <person name="Roest Crollius H."/>
            <person name="Guiguen Y."/>
        </authorList>
    </citation>
    <scope>NUCLEOTIDE SEQUENCE</scope>
    <source>
        <strain evidence="2">NC1722</strain>
    </source>
</reference>
<name>A0AAD7SXE8_9TELE</name>
<dbReference type="EMBL" id="JAINUG010000030">
    <property type="protein sequence ID" value="KAJ8409596.1"/>
    <property type="molecule type" value="Genomic_DNA"/>
</dbReference>
<accession>A0AAD7SXE8</accession>
<evidence type="ECO:0000313" key="2">
    <source>
        <dbReference type="EMBL" id="KAJ8409596.1"/>
    </source>
</evidence>
<comment type="caution">
    <text evidence="2">The sequence shown here is derived from an EMBL/GenBank/DDBJ whole genome shotgun (WGS) entry which is preliminary data.</text>
</comment>
<evidence type="ECO:0000256" key="1">
    <source>
        <dbReference type="SAM" id="MobiDB-lite"/>
    </source>
</evidence>
<gene>
    <name evidence="2" type="ORF">AAFF_G00229970</name>
</gene>
<feature type="compositionally biased region" description="Polar residues" evidence="1">
    <location>
        <begin position="40"/>
        <end position="52"/>
    </location>
</feature>
<dbReference type="AlphaFoldDB" id="A0AAD7SXE8"/>
<protein>
    <submittedName>
        <fullName evidence="2">Uncharacterized protein</fullName>
    </submittedName>
</protein>
<dbReference type="Proteomes" id="UP001221898">
    <property type="component" value="Unassembled WGS sequence"/>
</dbReference>